<feature type="region of interest" description="Disordered" evidence="1">
    <location>
        <begin position="1"/>
        <end position="22"/>
    </location>
</feature>
<accession>A0A5B8MAS5</accession>
<proteinExistence type="predicted"/>
<gene>
    <name evidence="2" type="ORF">FPZ11_04975</name>
</gene>
<evidence type="ECO:0000313" key="3">
    <source>
        <dbReference type="Proteomes" id="UP000320216"/>
    </source>
</evidence>
<protein>
    <recommendedName>
        <fullName evidence="4">DUF4913 domain-containing protein</fullName>
    </recommendedName>
</protein>
<name>A0A5B8MAS5_9MICO</name>
<organism evidence="2 3">
    <name type="scientific">Humibacter ginsenosidimutans</name>
    <dbReference type="NCBI Taxonomy" id="2599293"/>
    <lineage>
        <taxon>Bacteria</taxon>
        <taxon>Bacillati</taxon>
        <taxon>Actinomycetota</taxon>
        <taxon>Actinomycetes</taxon>
        <taxon>Micrococcales</taxon>
        <taxon>Microbacteriaceae</taxon>
        <taxon>Humibacter</taxon>
    </lineage>
</organism>
<evidence type="ECO:0000313" key="2">
    <source>
        <dbReference type="EMBL" id="QDZ16710.1"/>
    </source>
</evidence>
<evidence type="ECO:0008006" key="4">
    <source>
        <dbReference type="Google" id="ProtNLM"/>
    </source>
</evidence>
<dbReference type="AlphaFoldDB" id="A0A5B8MAS5"/>
<sequence>MPEPDEPDLDEDEMMEGPGPALPEPPHPINWNLLTADEAEGAWLELNQWVNWLRHTYGLPPAVVPPFWYRHPELLWELSALHTHWLCAYDPEQNGSAPIGWHRDFADARGRLRDWVAACGTRLETDRPTRQTCWPGEGPAPAVDDVRIPDRDVDFVHFINADVARRRRVQDEVYAALAADAATTPRPSDD</sequence>
<dbReference type="OrthoDB" id="3535759at2"/>
<keyword evidence="3" id="KW-1185">Reference proteome</keyword>
<dbReference type="Proteomes" id="UP000320216">
    <property type="component" value="Chromosome"/>
</dbReference>
<dbReference type="KEGG" id="huw:FPZ11_04975"/>
<feature type="compositionally biased region" description="Acidic residues" evidence="1">
    <location>
        <begin position="1"/>
        <end position="15"/>
    </location>
</feature>
<evidence type="ECO:0000256" key="1">
    <source>
        <dbReference type="SAM" id="MobiDB-lite"/>
    </source>
</evidence>
<reference evidence="2 3" key="1">
    <citation type="submission" date="2019-07" db="EMBL/GenBank/DDBJ databases">
        <title>Full genome sequence of Humibacter sp. WJ7-1.</title>
        <authorList>
            <person name="Im W.-T."/>
        </authorList>
    </citation>
    <scope>NUCLEOTIDE SEQUENCE [LARGE SCALE GENOMIC DNA]</scope>
    <source>
        <strain evidence="2 3">WJ7-1</strain>
    </source>
</reference>
<dbReference type="EMBL" id="CP042305">
    <property type="protein sequence ID" value="QDZ16710.1"/>
    <property type="molecule type" value="Genomic_DNA"/>
</dbReference>